<keyword evidence="8" id="KW-1133">Transmembrane helix</keyword>
<dbReference type="PANTHER" id="PTHR28630">
    <property type="match status" value="1"/>
</dbReference>
<evidence type="ECO:0000256" key="2">
    <source>
        <dbReference type="ARBA" id="ARBA00022490"/>
    </source>
</evidence>
<dbReference type="Proteomes" id="UP000887566">
    <property type="component" value="Unplaced"/>
</dbReference>
<keyword evidence="2" id="KW-0963">Cytoplasm</keyword>
<accession>A0A914X2Y8</accession>
<comment type="subcellular location">
    <subcellularLocation>
        <location evidence="1">Cytoplasm</location>
    </subcellularLocation>
</comment>
<feature type="transmembrane region" description="Helical" evidence="8">
    <location>
        <begin position="6"/>
        <end position="28"/>
    </location>
</feature>
<keyword evidence="8" id="KW-0812">Transmembrane</keyword>
<evidence type="ECO:0000313" key="9">
    <source>
        <dbReference type="Proteomes" id="UP000887566"/>
    </source>
</evidence>
<evidence type="ECO:0000256" key="8">
    <source>
        <dbReference type="SAM" id="Phobius"/>
    </source>
</evidence>
<dbReference type="Pfam" id="PF13911">
    <property type="entry name" value="AhpC-TSA_2"/>
    <property type="match status" value="1"/>
</dbReference>
<dbReference type="GO" id="GO:0005737">
    <property type="term" value="C:cytoplasm"/>
    <property type="evidence" value="ECO:0007669"/>
    <property type="project" value="UniProtKB-SubCell"/>
</dbReference>
<evidence type="ECO:0000256" key="4">
    <source>
        <dbReference type="ARBA" id="ARBA00023787"/>
    </source>
</evidence>
<evidence type="ECO:0000256" key="3">
    <source>
        <dbReference type="ARBA" id="ARBA00023284"/>
    </source>
</evidence>
<dbReference type="InterPro" id="IPR032801">
    <property type="entry name" value="PXL2A/B/C"/>
</dbReference>
<evidence type="ECO:0000256" key="1">
    <source>
        <dbReference type="ARBA" id="ARBA00004496"/>
    </source>
</evidence>
<evidence type="ECO:0000256" key="7">
    <source>
        <dbReference type="ARBA" id="ARBA00032129"/>
    </source>
</evidence>
<organism evidence="9 10">
    <name type="scientific">Plectus sambesii</name>
    <dbReference type="NCBI Taxonomy" id="2011161"/>
    <lineage>
        <taxon>Eukaryota</taxon>
        <taxon>Metazoa</taxon>
        <taxon>Ecdysozoa</taxon>
        <taxon>Nematoda</taxon>
        <taxon>Chromadorea</taxon>
        <taxon>Plectida</taxon>
        <taxon>Plectina</taxon>
        <taxon>Plectoidea</taxon>
        <taxon>Plectidae</taxon>
        <taxon>Plectus</taxon>
    </lineage>
</organism>
<dbReference type="AlphaFoldDB" id="A0A914X2Y8"/>
<keyword evidence="9" id="KW-1185">Reference proteome</keyword>
<keyword evidence="3" id="KW-0676">Redox-active center</keyword>
<dbReference type="GO" id="GO:0016209">
    <property type="term" value="F:antioxidant activity"/>
    <property type="evidence" value="ECO:0007669"/>
    <property type="project" value="TreeGrafter"/>
</dbReference>
<reference evidence="10" key="1">
    <citation type="submission" date="2022-11" db="UniProtKB">
        <authorList>
            <consortium name="WormBaseParasite"/>
        </authorList>
    </citation>
    <scope>IDENTIFICATION</scope>
</reference>
<protein>
    <recommendedName>
        <fullName evidence="5">Peroxiredoxin-like 2A</fullName>
    </recommendedName>
    <alternativeName>
        <fullName evidence="7">Peroxiredoxin-like 2 activated in M-CSF stimulated monocytes</fullName>
    </alternativeName>
    <alternativeName>
        <fullName evidence="6">Redox-regulatory protein FAM213A</fullName>
    </alternativeName>
</protein>
<evidence type="ECO:0000256" key="5">
    <source>
        <dbReference type="ARBA" id="ARBA00023849"/>
    </source>
</evidence>
<dbReference type="PANTHER" id="PTHR28630:SF31">
    <property type="entry name" value="PEROXIREDOXIN-LIKE 2A"/>
    <property type="match status" value="1"/>
</dbReference>
<sequence>MGEYDIFKLIGLIALFIIFLCVCLYANLPTKWTLGSKEMDYAFIRDCELLSLKEPEMKKLLPANVLWENQRVLVMVVRRPGCLLCRREAKTLSFLKHTLDKARVKLIAVVHEKFDVDQFRTYFAGEIYFDKERRFFGPKERWMPNWHSLLRVDTFYHLLRAKRAGVEGNSLGEARLLGGVYLLGKGDDGILFRHYERSYGDMVNIYKLMGVVMNLAMP</sequence>
<comment type="similarity">
    <text evidence="4">Belongs to the peroxiredoxin-like PRXL2 family. PRXL2A subfamily.</text>
</comment>
<dbReference type="WBParaSite" id="PSAMB.scaffold580size46620.g7067.t1">
    <property type="protein sequence ID" value="PSAMB.scaffold580size46620.g7067.t1"/>
    <property type="gene ID" value="PSAMB.scaffold580size46620.g7067"/>
</dbReference>
<evidence type="ECO:0000313" key="10">
    <source>
        <dbReference type="WBParaSite" id="PSAMB.scaffold580size46620.g7067.t1"/>
    </source>
</evidence>
<keyword evidence="8" id="KW-0472">Membrane</keyword>
<evidence type="ECO:0000256" key="6">
    <source>
        <dbReference type="ARBA" id="ARBA00032058"/>
    </source>
</evidence>
<proteinExistence type="inferred from homology"/>
<name>A0A914X2Y8_9BILA</name>